<keyword evidence="3 5" id="KW-0560">Oxidoreductase</keyword>
<keyword evidence="4 5" id="KW-0408">Iron</keyword>
<evidence type="ECO:0000313" key="7">
    <source>
        <dbReference type="Proteomes" id="UP001595851"/>
    </source>
</evidence>
<keyword evidence="7" id="KW-1185">Reference proteome</keyword>
<evidence type="ECO:0000256" key="2">
    <source>
        <dbReference type="ARBA" id="ARBA00022723"/>
    </source>
</evidence>
<comment type="similarity">
    <text evidence="1 5">Belongs to the carotenoid oxygenase family.</text>
</comment>
<keyword evidence="2 5" id="KW-0479">Metal-binding</keyword>
<proteinExistence type="inferred from homology"/>
<sequence>MTTPYRGGFAPVTDEVTAFDLEVTGRIPAELNGRYLRNGPNPLSLDDPNASHLFMGEGMVHGVRLRDGRAEWYRNRWVRSAHVSERLGERPRPGPVHENMDFAANTHVIGLAGRTFATVEAGALPYELGYELDTIGPCDFDGGLPGGYAAHTHLDPVSGELHATAYFFGWDHHQHIVIDQKGSVTQIRNIPIADAPMLHDFALTEHYVVIYDLPVTFSMAHAEQGVRMPYAWNDAHGARLGLLSRATGEVRWVEVEPCWVFHTLNAYEDGEEVVVDVVRYPKRFVDARLELGGTPTLDRWRISLITGKVTQTRLDDRAQEFPRMDERRTGRPYRYGYTAAARDVHDMAYPGGSELEDLPDEAFDNTLIKHDLERGTQESRRFGSEAYVGEPLFVGADPDSAEDDGYVISYVNNPARGAADLVILSAQDFTGEPVATVHLPARIPLGFHGSWIAD</sequence>
<dbReference type="PANTHER" id="PTHR10543">
    <property type="entry name" value="BETA-CAROTENE DIOXYGENASE"/>
    <property type="match status" value="1"/>
</dbReference>
<evidence type="ECO:0000256" key="3">
    <source>
        <dbReference type="ARBA" id="ARBA00023002"/>
    </source>
</evidence>
<evidence type="ECO:0000256" key="1">
    <source>
        <dbReference type="ARBA" id="ARBA00006787"/>
    </source>
</evidence>
<keyword evidence="5" id="KW-0223">Dioxygenase</keyword>
<gene>
    <name evidence="6" type="ORF">ACFOY2_09415</name>
</gene>
<dbReference type="Proteomes" id="UP001595851">
    <property type="component" value="Unassembled WGS sequence"/>
</dbReference>
<comment type="cofactor">
    <cofactor evidence="5">
        <name>Fe(2+)</name>
        <dbReference type="ChEBI" id="CHEBI:29033"/>
    </cofactor>
    <text evidence="5">Binds 1 Fe(2+) ion per subunit.</text>
</comment>
<accession>A0ABV8G364</accession>
<dbReference type="InterPro" id="IPR004294">
    <property type="entry name" value="Carotenoid_Oase"/>
</dbReference>
<dbReference type="RefSeq" id="WP_379527567.1">
    <property type="nucleotide sequence ID" value="NZ_JBHSBI010000004.1"/>
</dbReference>
<dbReference type="Pfam" id="PF03055">
    <property type="entry name" value="RPE65"/>
    <property type="match status" value="1"/>
</dbReference>
<comment type="caution">
    <text evidence="6">The sequence shown here is derived from an EMBL/GenBank/DDBJ whole genome shotgun (WGS) entry which is preliminary data.</text>
</comment>
<dbReference type="EMBL" id="JBHSBI010000004">
    <property type="protein sequence ID" value="MFC4007440.1"/>
    <property type="molecule type" value="Genomic_DNA"/>
</dbReference>
<protein>
    <recommendedName>
        <fullName evidence="5">Dioxygenase</fullName>
        <ecNumber evidence="5">1.13.11.-</ecNumber>
    </recommendedName>
</protein>
<name>A0ABV8G364_9ACTN</name>
<dbReference type="EC" id="1.13.11.-" evidence="5"/>
<evidence type="ECO:0000313" key="6">
    <source>
        <dbReference type="EMBL" id="MFC4007440.1"/>
    </source>
</evidence>
<dbReference type="PANTHER" id="PTHR10543:SF89">
    <property type="entry name" value="CAROTENOID 9,10(9',10')-CLEAVAGE DIOXYGENASE 1"/>
    <property type="match status" value="1"/>
</dbReference>
<organism evidence="6 7">
    <name type="scientific">Nonomuraea purpurea</name>
    <dbReference type="NCBI Taxonomy" id="1849276"/>
    <lineage>
        <taxon>Bacteria</taxon>
        <taxon>Bacillati</taxon>
        <taxon>Actinomycetota</taxon>
        <taxon>Actinomycetes</taxon>
        <taxon>Streptosporangiales</taxon>
        <taxon>Streptosporangiaceae</taxon>
        <taxon>Nonomuraea</taxon>
    </lineage>
</organism>
<reference evidence="7" key="1">
    <citation type="journal article" date="2019" name="Int. J. Syst. Evol. Microbiol.">
        <title>The Global Catalogue of Microorganisms (GCM) 10K type strain sequencing project: providing services to taxonomists for standard genome sequencing and annotation.</title>
        <authorList>
            <consortium name="The Broad Institute Genomics Platform"/>
            <consortium name="The Broad Institute Genome Sequencing Center for Infectious Disease"/>
            <person name="Wu L."/>
            <person name="Ma J."/>
        </authorList>
    </citation>
    <scope>NUCLEOTIDE SEQUENCE [LARGE SCALE GENOMIC DNA]</scope>
    <source>
        <strain evidence="7">TBRC 1276</strain>
    </source>
</reference>
<evidence type="ECO:0000256" key="5">
    <source>
        <dbReference type="RuleBase" id="RU364048"/>
    </source>
</evidence>
<evidence type="ECO:0000256" key="4">
    <source>
        <dbReference type="ARBA" id="ARBA00023004"/>
    </source>
</evidence>